<feature type="domain" description="Bacterial Ig-like" evidence="2">
    <location>
        <begin position="248"/>
        <end position="332"/>
    </location>
</feature>
<evidence type="ECO:0000259" key="2">
    <source>
        <dbReference type="Pfam" id="PF19077"/>
    </source>
</evidence>
<proteinExistence type="predicted"/>
<evidence type="ECO:0000256" key="1">
    <source>
        <dbReference type="SAM" id="MobiDB-lite"/>
    </source>
</evidence>
<dbReference type="STRING" id="34060.B0181_06780"/>
<dbReference type="Proteomes" id="UP000190435">
    <property type="component" value="Unassembled WGS sequence"/>
</dbReference>
<feature type="compositionally biased region" description="Low complexity" evidence="1">
    <location>
        <begin position="159"/>
        <end position="168"/>
    </location>
</feature>
<feature type="domain" description="Bacterial Ig-like" evidence="2">
    <location>
        <begin position="353"/>
        <end position="441"/>
    </location>
</feature>
<dbReference type="InterPro" id="IPR013783">
    <property type="entry name" value="Ig-like_fold"/>
</dbReference>
<name>A0A1T0A0Y2_9GAMM</name>
<feature type="compositionally biased region" description="Polar residues" evidence="1">
    <location>
        <begin position="306"/>
        <end position="323"/>
    </location>
</feature>
<feature type="compositionally biased region" description="Basic and acidic residues" evidence="1">
    <location>
        <begin position="184"/>
        <end position="197"/>
    </location>
</feature>
<dbReference type="InterPro" id="IPR044016">
    <property type="entry name" value="Big_13"/>
</dbReference>
<feature type="region of interest" description="Disordered" evidence="1">
    <location>
        <begin position="306"/>
        <end position="336"/>
    </location>
</feature>
<dbReference type="RefSeq" id="WP_078276753.1">
    <property type="nucleotide sequence ID" value="NZ_MUXU01000039.1"/>
</dbReference>
<dbReference type="Pfam" id="PF19077">
    <property type="entry name" value="Big_13"/>
    <property type="match status" value="2"/>
</dbReference>
<gene>
    <name evidence="3" type="ORF">B0181_06780</name>
</gene>
<accession>A0A1T0A0Y2</accession>
<dbReference type="NCBIfam" id="NF033510">
    <property type="entry name" value="Ca_tandemer"/>
    <property type="match status" value="2"/>
</dbReference>
<evidence type="ECO:0000313" key="4">
    <source>
        <dbReference type="Proteomes" id="UP000190435"/>
    </source>
</evidence>
<keyword evidence="4" id="KW-1185">Reference proteome</keyword>
<dbReference type="Gene3D" id="2.60.40.10">
    <property type="entry name" value="Immunoglobulins"/>
    <property type="match status" value="2"/>
</dbReference>
<organism evidence="3 4">
    <name type="scientific">Moraxella caviae</name>
    <dbReference type="NCBI Taxonomy" id="34060"/>
    <lineage>
        <taxon>Bacteria</taxon>
        <taxon>Pseudomonadati</taxon>
        <taxon>Pseudomonadota</taxon>
        <taxon>Gammaproteobacteria</taxon>
        <taxon>Moraxellales</taxon>
        <taxon>Moraxellaceae</taxon>
        <taxon>Moraxella</taxon>
    </lineage>
</organism>
<sequence>MKNILVKVHGTNETLQEITVVTKDGQPTVVKAQKNVNYEFIDLVKNVAPDHIITKRVGNDLHISLEDEGKEDDLILEGFYDHEDSAALIGQAENGEYYYYIPDTGEVADYVTKLAINDVEGQALGGEAALAPWWIGVAAAGAIWPWLLGAAAIGGIAAAAGGSSDDSPAPAPAAPVAPVEEEKEEKPQGEGDGKDKTPPPVTEVPTEAPVREVPAYVQPKSPNVTTADRAQEHVGIVPPTKDGDQPPVINDDTPTFSGNALIPGHVVTVTVTHGETGVSYPVTTIVKPDGTWEVVMKPNLPEGTYTSTITVTDPKTGATSEPTKGNPFTLDTTPPATDSFTFTATDDFGTVKGEIADKSIIDDRTPTFSGKGTPGDTITITVTDVNDPSKVFTAKTVVDADGNWSVDVRTLNPNATYSSKVTATDPAGNTSEAVNGPTFTIEDLNASKQLEVIINTGLDGVVEHSDLFEKEAAPTVRVFINKLGTAGYKEGDVLKVTDQAGNELYNKPLTAEDLAKNQVEVLLPVPTNNTDVTVTATVGGDTAVATAQTDLAPAVVTAVASTATVNEGANLVTTVTLNNKNGVDKLAVETSGTADATDFGKAIYSQGVTVNADGTVNVDSTVESFTITTPVLADGLVEDAENITYTVGGVAANEVTINDVSIASPLTVGAVELDLVAPQVDAMKQEARTFDVPATEAGAEATQVTFSGLFIDMAQGATKATVDLGSNGGTAGAPVIAGFTQADTAPAGYTAYATEAGTQVYIQEGITVI</sequence>
<reference evidence="3 4" key="1">
    <citation type="submission" date="2017-02" db="EMBL/GenBank/DDBJ databases">
        <title>Draft genome sequence of Moraxella caviae CCUG 355 type strain.</title>
        <authorList>
            <person name="Engstrom-Jakobsson H."/>
            <person name="Salva-Serra F."/>
            <person name="Thorell K."/>
            <person name="Gonzales-Siles L."/>
            <person name="Karlsson R."/>
            <person name="Boulund F."/>
            <person name="Engstrand L."/>
            <person name="Moore E."/>
        </authorList>
    </citation>
    <scope>NUCLEOTIDE SEQUENCE [LARGE SCALE GENOMIC DNA]</scope>
    <source>
        <strain evidence="3 4">CCUG 355</strain>
    </source>
</reference>
<protein>
    <recommendedName>
        <fullName evidence="2">Bacterial Ig-like domain-containing protein</fullName>
    </recommendedName>
</protein>
<evidence type="ECO:0000313" key="3">
    <source>
        <dbReference type="EMBL" id="OOR89385.1"/>
    </source>
</evidence>
<dbReference type="EMBL" id="MUXU01000039">
    <property type="protein sequence ID" value="OOR89385.1"/>
    <property type="molecule type" value="Genomic_DNA"/>
</dbReference>
<comment type="caution">
    <text evidence="3">The sequence shown here is derived from an EMBL/GenBank/DDBJ whole genome shotgun (WGS) entry which is preliminary data.</text>
</comment>
<feature type="region of interest" description="Disordered" evidence="1">
    <location>
        <begin position="159"/>
        <end position="212"/>
    </location>
</feature>
<feature type="compositionally biased region" description="Low complexity" evidence="1">
    <location>
        <begin position="203"/>
        <end position="212"/>
    </location>
</feature>
<dbReference type="AlphaFoldDB" id="A0A1T0A0Y2"/>